<dbReference type="Gramene" id="QL07p009230:mrna">
    <property type="protein sequence ID" value="QL07p009230:mrna"/>
    <property type="gene ID" value="QL07p009230"/>
</dbReference>
<name>A0A7N2M321_QUELO</name>
<evidence type="ECO:0000313" key="1">
    <source>
        <dbReference type="EnsemblPlants" id="QL07p009230:mrna"/>
    </source>
</evidence>
<keyword evidence="2" id="KW-1185">Reference proteome</keyword>
<dbReference type="InterPro" id="IPR052474">
    <property type="entry name" value="UDP-GlcNAc_transferase"/>
</dbReference>
<accession>A0A7N2M321</accession>
<reference evidence="1 2" key="1">
    <citation type="journal article" date="2016" name="G3 (Bethesda)">
        <title>First Draft Assembly and Annotation of the Genome of a California Endemic Oak Quercus lobata Nee (Fagaceae).</title>
        <authorList>
            <person name="Sork V.L."/>
            <person name="Fitz-Gibbon S.T."/>
            <person name="Puiu D."/>
            <person name="Crepeau M."/>
            <person name="Gugger P.F."/>
            <person name="Sherman R."/>
            <person name="Stevens K."/>
            <person name="Langley C.H."/>
            <person name="Pellegrini M."/>
            <person name="Salzberg S.L."/>
        </authorList>
    </citation>
    <scope>NUCLEOTIDE SEQUENCE [LARGE SCALE GENOMIC DNA]</scope>
    <source>
        <strain evidence="1 2">cv. SW786</strain>
    </source>
</reference>
<protein>
    <submittedName>
        <fullName evidence="1">Uncharacterized protein</fullName>
    </submittedName>
</protein>
<dbReference type="Proteomes" id="UP000594261">
    <property type="component" value="Chromosome 7"/>
</dbReference>
<proteinExistence type="predicted"/>
<dbReference type="InParanoid" id="A0A7N2M321"/>
<sequence>MGTTCFDALVKAVDTWEVKQELSNRGYTDLVIQMGCESYTPTKGFGKVIMMNFQVEVSTYLNLIISEAKMKSMMDNLDNLYLQPHILSLLGFDLLRCKKVWRRRWVPSCRLLHFLIKYCGLSEICISADQSHRLILVIWTFDPSR</sequence>
<dbReference type="GO" id="GO:0043541">
    <property type="term" value="C:UDP-N-acetylglucosamine transferase complex"/>
    <property type="evidence" value="ECO:0007669"/>
    <property type="project" value="TreeGrafter"/>
</dbReference>
<dbReference type="AlphaFoldDB" id="A0A7N2M321"/>
<organism evidence="1 2">
    <name type="scientific">Quercus lobata</name>
    <name type="common">Valley oak</name>
    <dbReference type="NCBI Taxonomy" id="97700"/>
    <lineage>
        <taxon>Eukaryota</taxon>
        <taxon>Viridiplantae</taxon>
        <taxon>Streptophyta</taxon>
        <taxon>Embryophyta</taxon>
        <taxon>Tracheophyta</taxon>
        <taxon>Spermatophyta</taxon>
        <taxon>Magnoliopsida</taxon>
        <taxon>eudicotyledons</taxon>
        <taxon>Gunneridae</taxon>
        <taxon>Pentapetalae</taxon>
        <taxon>rosids</taxon>
        <taxon>fabids</taxon>
        <taxon>Fagales</taxon>
        <taxon>Fagaceae</taxon>
        <taxon>Quercus</taxon>
    </lineage>
</organism>
<evidence type="ECO:0000313" key="2">
    <source>
        <dbReference type="Proteomes" id="UP000594261"/>
    </source>
</evidence>
<reference evidence="1" key="2">
    <citation type="submission" date="2021-01" db="UniProtKB">
        <authorList>
            <consortium name="EnsemblPlants"/>
        </authorList>
    </citation>
    <scope>IDENTIFICATION</scope>
</reference>
<dbReference type="GO" id="GO:0006488">
    <property type="term" value="P:dolichol-linked oligosaccharide biosynthetic process"/>
    <property type="evidence" value="ECO:0007669"/>
    <property type="project" value="TreeGrafter"/>
</dbReference>
<dbReference type="Gene3D" id="3.40.50.2000">
    <property type="entry name" value="Glycogen Phosphorylase B"/>
    <property type="match status" value="1"/>
</dbReference>
<dbReference type="PANTHER" id="PTHR47043">
    <property type="entry name" value="UDP-N-ACETYLGLUCOSAMINE TRANSFERASE SUBUNIT ALG13"/>
    <property type="match status" value="1"/>
</dbReference>
<dbReference type="EnsemblPlants" id="QL07p009230:mrna">
    <property type="protein sequence ID" value="QL07p009230:mrna"/>
    <property type="gene ID" value="QL07p009230"/>
</dbReference>
<dbReference type="PANTHER" id="PTHR47043:SF1">
    <property type="entry name" value="UDP-N-ACETYLGLUCOSAMINE TRANSFERASE SUBUNIT ALG13"/>
    <property type="match status" value="1"/>
</dbReference>
<dbReference type="EMBL" id="LRBV02000007">
    <property type="status" value="NOT_ANNOTATED_CDS"/>
    <property type="molecule type" value="Genomic_DNA"/>
</dbReference>